<feature type="signal peptide" evidence="3">
    <location>
        <begin position="1"/>
        <end position="22"/>
    </location>
</feature>
<feature type="transmembrane region" description="Helical" evidence="2">
    <location>
        <begin position="205"/>
        <end position="227"/>
    </location>
</feature>
<keyword evidence="2" id="KW-0472">Membrane</keyword>
<gene>
    <name evidence="4" type="ORF">MEDL_41512</name>
</gene>
<keyword evidence="2" id="KW-1133">Transmembrane helix</keyword>
<evidence type="ECO:0000256" key="2">
    <source>
        <dbReference type="SAM" id="Phobius"/>
    </source>
</evidence>
<keyword evidence="3" id="KW-0732">Signal</keyword>
<feature type="region of interest" description="Disordered" evidence="1">
    <location>
        <begin position="246"/>
        <end position="269"/>
    </location>
</feature>
<dbReference type="AlphaFoldDB" id="A0A8S3T4Z2"/>
<protein>
    <submittedName>
        <fullName evidence="4">Uncharacterized protein</fullName>
    </submittedName>
</protein>
<evidence type="ECO:0000313" key="4">
    <source>
        <dbReference type="EMBL" id="CAG2228541.1"/>
    </source>
</evidence>
<dbReference type="EMBL" id="CAJPWZ010001998">
    <property type="protein sequence ID" value="CAG2228541.1"/>
    <property type="molecule type" value="Genomic_DNA"/>
</dbReference>
<sequence>MYKIFCFVVCGIFCGLNGYSSANNESKCATAAKNETSRLHCQEHKYIHIEKIWTDEDKCLLGQSAIVLHEIHNMSCRSNSSCDFKHEQNIASKYLSVIYRCADCLPLMSNTTSEIACLTNMAIEIYDVWLTQVHERCPGYKQTHKNHTFNPYVRVKKTFSKKCNKKSRCEISNRDQFRTASVYYHCKGEDGLIDMESETSRQGGVIAAIIFGILIIVGITVVVVCIFRRRTDYYKNKKTDITREKAKYEQSKVPKEHRNENKNSGVQNSPYEIASSIGYSYDMASTELDSIAGQYEVPKEHRNGGKINAIVNSPYEETASSIEYSFDMTNAEPDSNGEQYEVPKEHSNRGKNNAILNSPYEMASSKEYAYSLTSAEPDSICVKNTGGSNEHLYVKGNRTTEKLSFDIENPIGSTYSHLRDADGGSDMTYDHTSHVRVQRTPESDYDVSCNRITEDEYTISENFNVLFHKDSDYNEI</sequence>
<name>A0A8S3T4Z2_MYTED</name>
<dbReference type="OrthoDB" id="6137115at2759"/>
<feature type="region of interest" description="Disordered" evidence="1">
    <location>
        <begin position="333"/>
        <end position="355"/>
    </location>
</feature>
<organism evidence="4 5">
    <name type="scientific">Mytilus edulis</name>
    <name type="common">Blue mussel</name>
    <dbReference type="NCBI Taxonomy" id="6550"/>
    <lineage>
        <taxon>Eukaryota</taxon>
        <taxon>Metazoa</taxon>
        <taxon>Spiralia</taxon>
        <taxon>Lophotrochozoa</taxon>
        <taxon>Mollusca</taxon>
        <taxon>Bivalvia</taxon>
        <taxon>Autobranchia</taxon>
        <taxon>Pteriomorphia</taxon>
        <taxon>Mytilida</taxon>
        <taxon>Mytiloidea</taxon>
        <taxon>Mytilidae</taxon>
        <taxon>Mytilinae</taxon>
        <taxon>Mytilus</taxon>
    </lineage>
</organism>
<reference evidence="4" key="1">
    <citation type="submission" date="2021-03" db="EMBL/GenBank/DDBJ databases">
        <authorList>
            <person name="Bekaert M."/>
        </authorList>
    </citation>
    <scope>NUCLEOTIDE SEQUENCE</scope>
</reference>
<proteinExistence type="predicted"/>
<evidence type="ECO:0000256" key="3">
    <source>
        <dbReference type="SAM" id="SignalP"/>
    </source>
</evidence>
<comment type="caution">
    <text evidence="4">The sequence shown here is derived from an EMBL/GenBank/DDBJ whole genome shotgun (WGS) entry which is preliminary data.</text>
</comment>
<evidence type="ECO:0000256" key="1">
    <source>
        <dbReference type="SAM" id="MobiDB-lite"/>
    </source>
</evidence>
<dbReference type="Proteomes" id="UP000683360">
    <property type="component" value="Unassembled WGS sequence"/>
</dbReference>
<feature type="chain" id="PRO_5035825144" evidence="3">
    <location>
        <begin position="23"/>
        <end position="476"/>
    </location>
</feature>
<keyword evidence="2" id="KW-0812">Transmembrane</keyword>
<keyword evidence="5" id="KW-1185">Reference proteome</keyword>
<evidence type="ECO:0000313" key="5">
    <source>
        <dbReference type="Proteomes" id="UP000683360"/>
    </source>
</evidence>
<accession>A0A8S3T4Z2</accession>
<feature type="compositionally biased region" description="Basic and acidic residues" evidence="1">
    <location>
        <begin position="246"/>
        <end position="261"/>
    </location>
</feature>